<sequence length="285" mass="31753">MIDSKQTSRVVLQVLPHMGAGGLVRGAIDAAAAQVKAGWTALVASEGGYGTHELERLGGRHFTLPLASKNPIVIGQNISRLRRLITQQYVDIVHARSRAPAWSAFVAAKQLKRPFITTFHGTYGHKSRAKRSYNKVMTLGDGVIAISRHIADHIEEVYGVGDERVRVIHRGIDTSLFDPNQVSPERVVNMATNWRLVEPIPVIMMPGRLSRWKGQKVLIEALSILGRRDIRCLIVGDEQGRSRYRQELETLIKRRSLEEIVHFPGHCRDMPAAYMLSDVVVSAST</sequence>
<evidence type="ECO:0000259" key="2">
    <source>
        <dbReference type="Pfam" id="PF13439"/>
    </source>
</evidence>
<dbReference type="InterPro" id="IPR050194">
    <property type="entry name" value="Glycosyltransferase_grp1"/>
</dbReference>
<accession>A0A382P2N5</accession>
<dbReference type="PANTHER" id="PTHR45947">
    <property type="entry name" value="SULFOQUINOVOSYL TRANSFERASE SQD2"/>
    <property type="match status" value="1"/>
</dbReference>
<feature type="non-terminal residue" evidence="3">
    <location>
        <position position="285"/>
    </location>
</feature>
<feature type="domain" description="Glycosyl transferase family 1" evidence="1">
    <location>
        <begin position="201"/>
        <end position="284"/>
    </location>
</feature>
<gene>
    <name evidence="3" type="ORF">METZ01_LOCUS319901</name>
</gene>
<protein>
    <recommendedName>
        <fullName evidence="4">Glycosyltransferase subfamily 4-like N-terminal domain-containing protein</fullName>
    </recommendedName>
</protein>
<proteinExistence type="predicted"/>
<dbReference type="GO" id="GO:0016757">
    <property type="term" value="F:glycosyltransferase activity"/>
    <property type="evidence" value="ECO:0007669"/>
    <property type="project" value="InterPro"/>
</dbReference>
<organism evidence="3">
    <name type="scientific">marine metagenome</name>
    <dbReference type="NCBI Taxonomy" id="408172"/>
    <lineage>
        <taxon>unclassified sequences</taxon>
        <taxon>metagenomes</taxon>
        <taxon>ecological metagenomes</taxon>
    </lineage>
</organism>
<evidence type="ECO:0000259" key="1">
    <source>
        <dbReference type="Pfam" id="PF00534"/>
    </source>
</evidence>
<evidence type="ECO:0008006" key="4">
    <source>
        <dbReference type="Google" id="ProtNLM"/>
    </source>
</evidence>
<dbReference type="AlphaFoldDB" id="A0A382P2N5"/>
<dbReference type="Gene3D" id="3.40.50.2000">
    <property type="entry name" value="Glycogen Phosphorylase B"/>
    <property type="match status" value="2"/>
</dbReference>
<dbReference type="SUPFAM" id="SSF53756">
    <property type="entry name" value="UDP-Glycosyltransferase/glycogen phosphorylase"/>
    <property type="match status" value="1"/>
</dbReference>
<dbReference type="Pfam" id="PF13439">
    <property type="entry name" value="Glyco_transf_4"/>
    <property type="match status" value="1"/>
</dbReference>
<name>A0A382P2N5_9ZZZZ</name>
<dbReference type="EMBL" id="UINC01104128">
    <property type="protein sequence ID" value="SVC67047.1"/>
    <property type="molecule type" value="Genomic_DNA"/>
</dbReference>
<reference evidence="3" key="1">
    <citation type="submission" date="2018-05" db="EMBL/GenBank/DDBJ databases">
        <authorList>
            <person name="Lanie J.A."/>
            <person name="Ng W.-L."/>
            <person name="Kazmierczak K.M."/>
            <person name="Andrzejewski T.M."/>
            <person name="Davidsen T.M."/>
            <person name="Wayne K.J."/>
            <person name="Tettelin H."/>
            <person name="Glass J.I."/>
            <person name="Rusch D."/>
            <person name="Podicherti R."/>
            <person name="Tsui H.-C.T."/>
            <person name="Winkler M.E."/>
        </authorList>
    </citation>
    <scope>NUCLEOTIDE SEQUENCE</scope>
</reference>
<dbReference type="InterPro" id="IPR028098">
    <property type="entry name" value="Glyco_trans_4-like_N"/>
</dbReference>
<dbReference type="CDD" id="cd03819">
    <property type="entry name" value="GT4_WavL-like"/>
    <property type="match status" value="1"/>
</dbReference>
<feature type="domain" description="Glycosyltransferase subfamily 4-like N-terminal" evidence="2">
    <location>
        <begin position="21"/>
        <end position="175"/>
    </location>
</feature>
<dbReference type="PANTHER" id="PTHR45947:SF3">
    <property type="entry name" value="SULFOQUINOVOSYL TRANSFERASE SQD2"/>
    <property type="match status" value="1"/>
</dbReference>
<dbReference type="InterPro" id="IPR001296">
    <property type="entry name" value="Glyco_trans_1"/>
</dbReference>
<dbReference type="Pfam" id="PF00534">
    <property type="entry name" value="Glycos_transf_1"/>
    <property type="match status" value="1"/>
</dbReference>
<evidence type="ECO:0000313" key="3">
    <source>
        <dbReference type="EMBL" id="SVC67047.1"/>
    </source>
</evidence>